<keyword evidence="2" id="KW-1185">Reference proteome</keyword>
<protein>
    <recommendedName>
        <fullName evidence="3">Glycosyl transferase family 28 C-terminal domain-containing protein</fullName>
    </recommendedName>
</protein>
<dbReference type="PANTHER" id="PTHR21015:SF22">
    <property type="entry name" value="GLYCOSYLTRANSFERASE"/>
    <property type="match status" value="1"/>
</dbReference>
<dbReference type="SUPFAM" id="SSF53756">
    <property type="entry name" value="UDP-Glycosyltransferase/glycogen phosphorylase"/>
    <property type="match status" value="1"/>
</dbReference>
<evidence type="ECO:0000313" key="1">
    <source>
        <dbReference type="EMBL" id="MCW3782492.1"/>
    </source>
</evidence>
<evidence type="ECO:0008006" key="3">
    <source>
        <dbReference type="Google" id="ProtNLM"/>
    </source>
</evidence>
<organism evidence="1 2">
    <name type="scientific">Defluviimonas salinarum</name>
    <dbReference type="NCBI Taxonomy" id="2992147"/>
    <lineage>
        <taxon>Bacteria</taxon>
        <taxon>Pseudomonadati</taxon>
        <taxon>Pseudomonadota</taxon>
        <taxon>Alphaproteobacteria</taxon>
        <taxon>Rhodobacterales</taxon>
        <taxon>Paracoccaceae</taxon>
        <taxon>Albidovulum</taxon>
    </lineage>
</organism>
<reference evidence="1 2" key="1">
    <citation type="submission" date="2022-10" db="EMBL/GenBank/DDBJ databases">
        <title>Defluviimonas sp. CAU 1641 isolated from mud.</title>
        <authorList>
            <person name="Kim W."/>
        </authorList>
    </citation>
    <scope>NUCLEOTIDE SEQUENCE [LARGE SCALE GENOMIC DNA]</scope>
    <source>
        <strain evidence="1 2">CAU 1641</strain>
    </source>
</reference>
<dbReference type="EMBL" id="JAPDOG010000011">
    <property type="protein sequence ID" value="MCW3782492.1"/>
    <property type="molecule type" value="Genomic_DNA"/>
</dbReference>
<gene>
    <name evidence="1" type="ORF">OM960_12950</name>
</gene>
<dbReference type="Gene3D" id="3.40.50.2000">
    <property type="entry name" value="Glycogen Phosphorylase B"/>
    <property type="match status" value="1"/>
</dbReference>
<accession>A0ABT3J477</accession>
<sequence>MIFCDIGSENPDAFEELTVFTSQLEAAGIRAGIGRGAIPASLNRNAQFDCVTRILGKAPEAGDTLVLLRAHEINDRKLTLLRRMDLEAGARAIAVGRFPNLQAVIGIKSKLSYVLGDDPEVVNVPAGIASGAHHMPVFGVKLARAPRQDERPVVLLVAPDLKTDTQRQALLAIGTSPEYRVAVLTDGKTKQEWGKQFGTTIPFYHYGEILPAALAPRVDACMIFSAPSSSYRTQSLVANLAVAGAALIDGSRERGWSKAVDAFLHGPSDLLAAGSYLANSVIRHLALIRREVLASGFTASVDMLKVVPQLRQPELADTSEPRRKRQAETSSPVLFVPTNGVGLGHAQRCSLIATEMDRTKGAPTFAAFPSCMKMLKGYGFEVMPLVSRSPLHAQEHENDLVNYARLKALSAAKRTLVFDGGYVFDSIYRSIVENNLNGVWVRRGMWQAGQDNSIALDREKAFSRVIVPTEAFEELNTSYSSGSHLRPVGPIVQQMNLSAGKRRSLRKRIAAEFGTEYRHLVVTMLGGGVAADRSAQIAAICAMMARRPDTLNLVVVWPTATVEAGAFSWPNTRVVKTHHASALVAAADLYISAVGYNSFHEAMYNRVPTIFMAQMNAFMDDQQSRAMAAVSRGLADIVEPHEMLTLSRKVTEFLDNGRAEEIRANLAAIALPETGNAQAARLIMEMSE</sequence>
<dbReference type="RefSeq" id="WP_264772225.1">
    <property type="nucleotide sequence ID" value="NZ_JAPDOG010000011.1"/>
</dbReference>
<evidence type="ECO:0000313" key="2">
    <source>
        <dbReference type="Proteomes" id="UP001207582"/>
    </source>
</evidence>
<name>A0ABT3J477_9RHOB</name>
<dbReference type="Proteomes" id="UP001207582">
    <property type="component" value="Unassembled WGS sequence"/>
</dbReference>
<proteinExistence type="predicted"/>
<comment type="caution">
    <text evidence="1">The sequence shown here is derived from an EMBL/GenBank/DDBJ whole genome shotgun (WGS) entry which is preliminary data.</text>
</comment>
<dbReference type="PANTHER" id="PTHR21015">
    <property type="entry name" value="UDP-N-ACETYLGLUCOSAMINE--N-ACETYLMURAMYL-(PENTAPEPTIDE) PYROPHOSPHORYL-UNDECAPRENOL N-ACETYLGLUCOSAMINE TRANSFERASE 1"/>
    <property type="match status" value="1"/>
</dbReference>